<evidence type="ECO:0000313" key="4">
    <source>
        <dbReference type="EMBL" id="KKC39477.1"/>
    </source>
</evidence>
<dbReference type="InterPro" id="IPR029063">
    <property type="entry name" value="SAM-dependent_MTases_sf"/>
</dbReference>
<dbReference type="CDD" id="cd02440">
    <property type="entry name" value="AdoMet_MTases"/>
    <property type="match status" value="1"/>
</dbReference>
<gene>
    <name evidence="4" type="ORF">WH87_04560</name>
</gene>
<evidence type="ECO:0000313" key="5">
    <source>
        <dbReference type="Proteomes" id="UP000033411"/>
    </source>
</evidence>
<keyword evidence="5" id="KW-1185">Reference proteome</keyword>
<sequence length="218" mass="23167">MSDFERARQSMVDNQLRTSAVTDWRILTRMAAVPREAFVNDARRPVAYIDDVQWLGEPDSKRFMPAPATFAKLVQLAEVLETDSVLDIGAGTGYSAAVLAGLAATVTGIEPDAQLAAVANANLANLGITNAKVVAGDIGLVAKSTFDVIIVEGALDQVPAEFFARLSEGGRLVALIRTGVVAVANVYVKSGEGISARAEFNAMLPSFFSATRVDEFVF</sequence>
<dbReference type="AlphaFoldDB" id="A0A0F5QEQ5"/>
<name>A0A0F5QEQ5_9HYPH</name>
<dbReference type="SUPFAM" id="SSF53335">
    <property type="entry name" value="S-adenosyl-L-methionine-dependent methyltransferases"/>
    <property type="match status" value="1"/>
</dbReference>
<dbReference type="Pfam" id="PF01135">
    <property type="entry name" value="PCMT"/>
    <property type="match status" value="1"/>
</dbReference>
<dbReference type="Gene3D" id="3.40.50.150">
    <property type="entry name" value="Vaccinia Virus protein VP39"/>
    <property type="match status" value="1"/>
</dbReference>
<evidence type="ECO:0000256" key="1">
    <source>
        <dbReference type="ARBA" id="ARBA00005369"/>
    </source>
</evidence>
<protein>
    <recommendedName>
        <fullName evidence="2">Protein-L-isoaspartate O-methyltransferase</fullName>
    </recommendedName>
    <alternativeName>
        <fullName evidence="3">Protein L-isoaspartyl methyltransferase</fullName>
    </alternativeName>
</protein>
<reference evidence="4 5" key="1">
    <citation type="submission" date="2015-03" db="EMBL/GenBank/DDBJ databases">
        <authorList>
            <person name="Lepp D."/>
            <person name="Hassan Y.I."/>
            <person name="Li X.-Z."/>
            <person name="Zhou T."/>
        </authorList>
    </citation>
    <scope>NUCLEOTIDE SEQUENCE [LARGE SCALE GENOMIC DNA]</scope>
    <source>
        <strain evidence="4 5">E84</strain>
    </source>
</reference>
<dbReference type="EMBL" id="LANJ01000011">
    <property type="protein sequence ID" value="KKC39477.1"/>
    <property type="molecule type" value="Genomic_DNA"/>
</dbReference>
<dbReference type="InterPro" id="IPR000682">
    <property type="entry name" value="PCMT"/>
</dbReference>
<accession>A0A0F5QEQ5</accession>
<dbReference type="RefSeq" id="WP_046138298.1">
    <property type="nucleotide sequence ID" value="NZ_LANJ01000011.1"/>
</dbReference>
<dbReference type="STRING" id="1293439.WH87_04560"/>
<dbReference type="PATRIC" id="fig|1293439.3.peg.472"/>
<organism evidence="4 5">
    <name type="scientific">Devosia epidermidihirudinis</name>
    <dbReference type="NCBI Taxonomy" id="1293439"/>
    <lineage>
        <taxon>Bacteria</taxon>
        <taxon>Pseudomonadati</taxon>
        <taxon>Pseudomonadota</taxon>
        <taxon>Alphaproteobacteria</taxon>
        <taxon>Hyphomicrobiales</taxon>
        <taxon>Devosiaceae</taxon>
        <taxon>Devosia</taxon>
    </lineage>
</organism>
<evidence type="ECO:0000256" key="3">
    <source>
        <dbReference type="ARBA" id="ARBA00030757"/>
    </source>
</evidence>
<dbReference type="GO" id="GO:0004719">
    <property type="term" value="F:protein-L-isoaspartate (D-aspartate) O-methyltransferase activity"/>
    <property type="evidence" value="ECO:0007669"/>
    <property type="project" value="InterPro"/>
</dbReference>
<comment type="similarity">
    <text evidence="1">Belongs to the methyltransferase superfamily. L-isoaspartyl/D-aspartyl protein methyltransferase family.</text>
</comment>
<dbReference type="GO" id="GO:0005737">
    <property type="term" value="C:cytoplasm"/>
    <property type="evidence" value="ECO:0007669"/>
    <property type="project" value="TreeGrafter"/>
</dbReference>
<dbReference type="PANTHER" id="PTHR11579:SF18">
    <property type="entry name" value="PROTEIN-L-ISOASPARTATE O-METHYLTRANSFERASE"/>
    <property type="match status" value="1"/>
</dbReference>
<dbReference type="PANTHER" id="PTHR11579">
    <property type="entry name" value="PROTEIN-L-ISOASPARTATE O-METHYLTRANSFERASE"/>
    <property type="match status" value="1"/>
</dbReference>
<evidence type="ECO:0000256" key="2">
    <source>
        <dbReference type="ARBA" id="ARBA00013346"/>
    </source>
</evidence>
<comment type="caution">
    <text evidence="4">The sequence shown here is derived from an EMBL/GenBank/DDBJ whole genome shotgun (WGS) entry which is preliminary data.</text>
</comment>
<proteinExistence type="inferred from homology"/>
<dbReference type="Proteomes" id="UP000033411">
    <property type="component" value="Unassembled WGS sequence"/>
</dbReference>
<dbReference type="OrthoDB" id="9798496at2"/>